<protein>
    <recommendedName>
        <fullName evidence="4">Septum formation initiator</fullName>
    </recommendedName>
</protein>
<dbReference type="Proteomes" id="UP000530928">
    <property type="component" value="Unassembled WGS sequence"/>
</dbReference>
<dbReference type="RefSeq" id="WP_181607773.1">
    <property type="nucleotide sequence ID" value="NZ_BAABAM010000001.1"/>
</dbReference>
<evidence type="ECO:0000256" key="1">
    <source>
        <dbReference type="SAM" id="MobiDB-lite"/>
    </source>
</evidence>
<evidence type="ECO:0000313" key="2">
    <source>
        <dbReference type="EMBL" id="MBA2889019.1"/>
    </source>
</evidence>
<keyword evidence="3" id="KW-1185">Reference proteome</keyword>
<reference evidence="2 3" key="1">
    <citation type="submission" date="2020-07" db="EMBL/GenBank/DDBJ databases">
        <title>Genomic Encyclopedia of Type Strains, Phase IV (KMG-IV): sequencing the most valuable type-strain genomes for metagenomic binning, comparative biology and taxonomic classification.</title>
        <authorList>
            <person name="Goeker M."/>
        </authorList>
    </citation>
    <scope>NUCLEOTIDE SEQUENCE [LARGE SCALE GENOMIC DNA]</scope>
    <source>
        <strain evidence="2 3">DSM 45533</strain>
    </source>
</reference>
<feature type="compositionally biased region" description="Low complexity" evidence="1">
    <location>
        <begin position="49"/>
        <end position="90"/>
    </location>
</feature>
<organism evidence="2 3">
    <name type="scientific">Nonomuraea soli</name>
    <dbReference type="NCBI Taxonomy" id="1032476"/>
    <lineage>
        <taxon>Bacteria</taxon>
        <taxon>Bacillati</taxon>
        <taxon>Actinomycetota</taxon>
        <taxon>Actinomycetes</taxon>
        <taxon>Streptosporangiales</taxon>
        <taxon>Streptosporangiaceae</taxon>
        <taxon>Nonomuraea</taxon>
    </lineage>
</organism>
<comment type="caution">
    <text evidence="2">The sequence shown here is derived from an EMBL/GenBank/DDBJ whole genome shotgun (WGS) entry which is preliminary data.</text>
</comment>
<evidence type="ECO:0000313" key="3">
    <source>
        <dbReference type="Proteomes" id="UP000530928"/>
    </source>
</evidence>
<gene>
    <name evidence="2" type="ORF">HNR30_000354</name>
</gene>
<feature type="region of interest" description="Disordered" evidence="1">
    <location>
        <begin position="49"/>
        <end position="91"/>
    </location>
</feature>
<dbReference type="EMBL" id="JACDUR010000001">
    <property type="protein sequence ID" value="MBA2889019.1"/>
    <property type="molecule type" value="Genomic_DNA"/>
</dbReference>
<name>A0A7W0CDH5_9ACTN</name>
<proteinExistence type="predicted"/>
<sequence length="159" mass="15299">MTRLVLAWVATALAAIAAGVAVLGLLGGSSLAGGGGKVLDRDEVRDALAAATTSPTPSAAPSSSAASSSAAPSSGAPSAVPSGSPSSQASVLTTAGGTIVASCSAGQVTLRSWSPAQGYSIDDADPGPAPTVKVEFEPEDGDELEVRVGCAGERPVVLP</sequence>
<accession>A0A7W0CDH5</accession>
<dbReference type="AlphaFoldDB" id="A0A7W0CDH5"/>
<evidence type="ECO:0008006" key="4">
    <source>
        <dbReference type="Google" id="ProtNLM"/>
    </source>
</evidence>